<evidence type="ECO:0000313" key="1">
    <source>
        <dbReference type="EnsemblMetazoa" id="Aqu2.1.29697_001"/>
    </source>
</evidence>
<protein>
    <submittedName>
        <fullName evidence="1">Uncharacterized protein</fullName>
    </submittedName>
</protein>
<reference evidence="1" key="1">
    <citation type="submission" date="2017-05" db="UniProtKB">
        <authorList>
            <consortium name="EnsemblMetazoa"/>
        </authorList>
    </citation>
    <scope>IDENTIFICATION</scope>
</reference>
<dbReference type="EnsemblMetazoa" id="Aqu2.1.29697_001">
    <property type="protein sequence ID" value="Aqu2.1.29697_001"/>
    <property type="gene ID" value="Aqu2.1.29697"/>
</dbReference>
<accession>A0A1X7UQM4</accession>
<dbReference type="InParanoid" id="A0A1X7UQM4"/>
<proteinExistence type="predicted"/>
<name>A0A1X7UQM4_AMPQE</name>
<organism evidence="1">
    <name type="scientific">Amphimedon queenslandica</name>
    <name type="common">Sponge</name>
    <dbReference type="NCBI Taxonomy" id="400682"/>
    <lineage>
        <taxon>Eukaryota</taxon>
        <taxon>Metazoa</taxon>
        <taxon>Porifera</taxon>
        <taxon>Demospongiae</taxon>
        <taxon>Heteroscleromorpha</taxon>
        <taxon>Haplosclerida</taxon>
        <taxon>Niphatidae</taxon>
        <taxon>Amphimedon</taxon>
    </lineage>
</organism>
<sequence length="26" mass="2999">MSIIKKLVKVKLSEPTKCQKIVKREA</sequence>
<dbReference type="AlphaFoldDB" id="A0A1X7UQM4"/>